<organism evidence="1 2">
    <name type="scientific">Segatella copri</name>
    <dbReference type="NCBI Taxonomy" id="165179"/>
    <lineage>
        <taxon>Bacteria</taxon>
        <taxon>Pseudomonadati</taxon>
        <taxon>Bacteroidota</taxon>
        <taxon>Bacteroidia</taxon>
        <taxon>Bacteroidales</taxon>
        <taxon>Prevotellaceae</taxon>
        <taxon>Segatella</taxon>
    </lineage>
</organism>
<protein>
    <submittedName>
        <fullName evidence="1">Uncharacterized protein</fullName>
    </submittedName>
</protein>
<dbReference type="AlphaFoldDB" id="A0AA90UTG6"/>
<dbReference type="Proteomes" id="UP000423156">
    <property type="component" value="Unassembled WGS sequence"/>
</dbReference>
<sequence length="87" mass="10610">MIEKILEIVAQRLNALATKIFKEESYPYLPPLSRRERRKFERDNQKAEKNIALCRRCMKNSPSWWCPGERCYFFPYRRHVLFGDKNK</sequence>
<evidence type="ECO:0000313" key="2">
    <source>
        <dbReference type="Proteomes" id="UP000423156"/>
    </source>
</evidence>
<reference evidence="2" key="1">
    <citation type="submission" date="2019-09" db="EMBL/GenBank/DDBJ databases">
        <title>Distinct polysaccharide growth profiles of human intestinal Prevotella copri isolates.</title>
        <authorList>
            <person name="Fehlner-Peach H."/>
            <person name="Magnabosco C."/>
            <person name="Raghavan V."/>
            <person name="Scher J.U."/>
            <person name="Tett A."/>
            <person name="Cox L.M."/>
            <person name="Gottsegen C."/>
            <person name="Watters A."/>
            <person name="Wiltshire- Gordon J.D."/>
            <person name="Segata N."/>
            <person name="Bonneau R."/>
            <person name="Littman D.R."/>
        </authorList>
    </citation>
    <scope>NUCLEOTIDE SEQUENCE [LARGE SCALE GENOMIC DNA]</scope>
    <source>
        <strain evidence="2">BU41712</strain>
    </source>
</reference>
<accession>A0AA90UTG6</accession>
<dbReference type="RefSeq" id="WP_153093441.1">
    <property type="nucleotide sequence ID" value="NZ_JBALKJ010000003.1"/>
</dbReference>
<gene>
    <name evidence="1" type="ORF">F7D71_12780</name>
</gene>
<dbReference type="EMBL" id="VZBZ01000153">
    <property type="protein sequence ID" value="MQN78711.1"/>
    <property type="molecule type" value="Genomic_DNA"/>
</dbReference>
<evidence type="ECO:0000313" key="1">
    <source>
        <dbReference type="EMBL" id="MQN78711.1"/>
    </source>
</evidence>
<proteinExistence type="predicted"/>
<name>A0AA90UTG6_9BACT</name>
<comment type="caution">
    <text evidence="1">The sequence shown here is derived from an EMBL/GenBank/DDBJ whole genome shotgun (WGS) entry which is preliminary data.</text>
</comment>